<dbReference type="SMART" id="SM00829">
    <property type="entry name" value="PKS_ER"/>
    <property type="match status" value="1"/>
</dbReference>
<dbReference type="Gene3D" id="3.40.50.720">
    <property type="entry name" value="NAD(P)-binding Rossmann-like Domain"/>
    <property type="match status" value="1"/>
</dbReference>
<dbReference type="PANTHER" id="PTHR44013:SF1">
    <property type="entry name" value="ZINC-TYPE ALCOHOL DEHYDROGENASE-LIKE PROTEIN C16A3.02C"/>
    <property type="match status" value="1"/>
</dbReference>
<protein>
    <recommendedName>
        <fullName evidence="1">Enoyl reductase (ER) domain-containing protein</fullName>
    </recommendedName>
</protein>
<evidence type="ECO:0000313" key="3">
    <source>
        <dbReference type="Proteomes" id="UP001274830"/>
    </source>
</evidence>
<dbReference type="SUPFAM" id="SSF51735">
    <property type="entry name" value="NAD(P)-binding Rossmann-fold domains"/>
    <property type="match status" value="1"/>
</dbReference>
<dbReference type="InterPro" id="IPR036291">
    <property type="entry name" value="NAD(P)-bd_dom_sf"/>
</dbReference>
<evidence type="ECO:0000313" key="2">
    <source>
        <dbReference type="EMBL" id="KAK3669371.1"/>
    </source>
</evidence>
<dbReference type="Pfam" id="PF08240">
    <property type="entry name" value="ADH_N"/>
    <property type="match status" value="1"/>
</dbReference>
<dbReference type="GO" id="GO:0016491">
    <property type="term" value="F:oxidoreductase activity"/>
    <property type="evidence" value="ECO:0007669"/>
    <property type="project" value="InterPro"/>
</dbReference>
<dbReference type="EMBL" id="JAUTXT010000088">
    <property type="protein sequence ID" value="KAK3669371.1"/>
    <property type="molecule type" value="Genomic_DNA"/>
</dbReference>
<reference evidence="2" key="1">
    <citation type="submission" date="2023-07" db="EMBL/GenBank/DDBJ databases">
        <title>Black Yeasts Isolated from many extreme environments.</title>
        <authorList>
            <person name="Coleine C."/>
            <person name="Stajich J.E."/>
            <person name="Selbmann L."/>
        </authorList>
    </citation>
    <scope>NUCLEOTIDE SEQUENCE</scope>
    <source>
        <strain evidence="2">CCFEE 5485</strain>
    </source>
</reference>
<evidence type="ECO:0000259" key="1">
    <source>
        <dbReference type="SMART" id="SM00829"/>
    </source>
</evidence>
<dbReference type="Proteomes" id="UP001274830">
    <property type="component" value="Unassembled WGS sequence"/>
</dbReference>
<dbReference type="InterPro" id="IPR013154">
    <property type="entry name" value="ADH-like_N"/>
</dbReference>
<keyword evidence="3" id="KW-1185">Reference proteome</keyword>
<dbReference type="InterPro" id="IPR011032">
    <property type="entry name" value="GroES-like_sf"/>
</dbReference>
<accession>A0AAE0TP73</accession>
<dbReference type="AlphaFoldDB" id="A0AAE0TP73"/>
<comment type="caution">
    <text evidence="2">The sequence shown here is derived from an EMBL/GenBank/DDBJ whole genome shotgun (WGS) entry which is preliminary data.</text>
</comment>
<dbReference type="Pfam" id="PF13602">
    <property type="entry name" value="ADH_zinc_N_2"/>
    <property type="match status" value="1"/>
</dbReference>
<feature type="domain" description="Enoyl reductase (ER)" evidence="1">
    <location>
        <begin position="20"/>
        <end position="333"/>
    </location>
</feature>
<name>A0AAE0TP73_9PEZI</name>
<organism evidence="2 3">
    <name type="scientific">Recurvomyces mirabilis</name>
    <dbReference type="NCBI Taxonomy" id="574656"/>
    <lineage>
        <taxon>Eukaryota</taxon>
        <taxon>Fungi</taxon>
        <taxon>Dikarya</taxon>
        <taxon>Ascomycota</taxon>
        <taxon>Pezizomycotina</taxon>
        <taxon>Dothideomycetes</taxon>
        <taxon>Dothideomycetidae</taxon>
        <taxon>Mycosphaerellales</taxon>
        <taxon>Teratosphaeriaceae</taxon>
        <taxon>Recurvomyces</taxon>
    </lineage>
</organism>
<dbReference type="SUPFAM" id="SSF50129">
    <property type="entry name" value="GroES-like"/>
    <property type="match status" value="1"/>
</dbReference>
<proteinExistence type="predicted"/>
<dbReference type="Gene3D" id="3.90.180.10">
    <property type="entry name" value="Medium-chain alcohol dehydrogenases, catalytic domain"/>
    <property type="match status" value="1"/>
</dbReference>
<dbReference type="InterPro" id="IPR020843">
    <property type="entry name" value="ER"/>
</dbReference>
<dbReference type="InterPro" id="IPR052733">
    <property type="entry name" value="Chloroplast_QOR"/>
</dbReference>
<gene>
    <name evidence="2" type="ORF">LTR78_010754</name>
</gene>
<sequence length="338" mass="35418">MADKAPAERRVWQYAKTTGGMENNLQLVTTPMPTPKPTEHLIRVLAGSLNAVDYKIAELSVIGGFAVPKPATPGMDIAGEIVVAADGSDLKPGDLVFGAAGGSLAAMGGLAEYITTPKERVTAIPKGVSTIDAASLPTGAVTSYQAIVPHVKPGSHVLFNGGSGGVGVIAIQVAKIKGCHVTVTCSSRNIDLCKKLGADVVVDYTKGCVMDQLAALDYKFDLIVDGVGNDKALYWASNKYTNRGAKFVYIAFAPPGDVAFVAAANTTPSFLGGPRAKLTVLFADFSNEQMSEVIGWMAEGKLKSCIDSRWPMNDVPNAYKKLKSQRVSGKVVIEVAAA</sequence>
<dbReference type="CDD" id="cd08267">
    <property type="entry name" value="MDR1"/>
    <property type="match status" value="1"/>
</dbReference>
<dbReference type="PANTHER" id="PTHR44013">
    <property type="entry name" value="ZINC-TYPE ALCOHOL DEHYDROGENASE-LIKE PROTEIN C16A3.02C"/>
    <property type="match status" value="1"/>
</dbReference>